<name>A0A1F4RH06_UNCSA</name>
<dbReference type="AlphaFoldDB" id="A0A1F4RH06"/>
<evidence type="ECO:0000256" key="1">
    <source>
        <dbReference type="ARBA" id="ARBA00006068"/>
    </source>
</evidence>
<proteinExistence type="inferred from homology"/>
<evidence type="ECO:0000313" key="4">
    <source>
        <dbReference type="Proteomes" id="UP000176938"/>
    </source>
</evidence>
<protein>
    <recommendedName>
        <fullName evidence="2">Cell envelope-related transcriptional attenuator domain-containing protein</fullName>
    </recommendedName>
</protein>
<dbReference type="InterPro" id="IPR050922">
    <property type="entry name" value="LytR/CpsA/Psr_CW_biosynth"/>
</dbReference>
<reference evidence="3 4" key="1">
    <citation type="journal article" date="2016" name="Nat. Commun.">
        <title>Thousands of microbial genomes shed light on interconnected biogeochemical processes in an aquifer system.</title>
        <authorList>
            <person name="Anantharaman K."/>
            <person name="Brown C.T."/>
            <person name="Hug L.A."/>
            <person name="Sharon I."/>
            <person name="Castelle C.J."/>
            <person name="Probst A.J."/>
            <person name="Thomas B.C."/>
            <person name="Singh A."/>
            <person name="Wilkins M.J."/>
            <person name="Karaoz U."/>
            <person name="Brodie E.L."/>
            <person name="Williams K.H."/>
            <person name="Hubbard S.S."/>
            <person name="Banfield J.F."/>
        </authorList>
    </citation>
    <scope>NUCLEOTIDE SEQUENCE [LARGE SCALE GENOMIC DNA]</scope>
</reference>
<dbReference type="InterPro" id="IPR004474">
    <property type="entry name" value="LytR_CpsA_psr"/>
</dbReference>
<organism evidence="3 4">
    <name type="scientific">candidate division WOR-1 bacterium RIFCSPLOWO2_02_FULL_46_20</name>
    <dbReference type="NCBI Taxonomy" id="1802567"/>
    <lineage>
        <taxon>Bacteria</taxon>
        <taxon>Bacillati</taxon>
        <taxon>Saganbacteria</taxon>
    </lineage>
</organism>
<dbReference type="Proteomes" id="UP000176938">
    <property type="component" value="Unassembled WGS sequence"/>
</dbReference>
<comment type="similarity">
    <text evidence="1">Belongs to the LytR/CpsA/Psr (LCP) family.</text>
</comment>
<dbReference type="Gene3D" id="3.40.630.190">
    <property type="entry name" value="LCP protein"/>
    <property type="match status" value="1"/>
</dbReference>
<comment type="caution">
    <text evidence="3">The sequence shown here is derived from an EMBL/GenBank/DDBJ whole genome shotgun (WGS) entry which is preliminary data.</text>
</comment>
<accession>A0A1F4RH06</accession>
<dbReference type="NCBIfam" id="TIGR00350">
    <property type="entry name" value="lytR_cpsA_psr"/>
    <property type="match status" value="1"/>
</dbReference>
<evidence type="ECO:0000313" key="3">
    <source>
        <dbReference type="EMBL" id="OGC07494.1"/>
    </source>
</evidence>
<dbReference type="EMBL" id="METP01000003">
    <property type="protein sequence ID" value="OGC07494.1"/>
    <property type="molecule type" value="Genomic_DNA"/>
</dbReference>
<evidence type="ECO:0000259" key="2">
    <source>
        <dbReference type="Pfam" id="PF03816"/>
    </source>
</evidence>
<dbReference type="PANTHER" id="PTHR33392:SF6">
    <property type="entry name" value="POLYISOPRENYL-TEICHOIC ACID--PEPTIDOGLYCAN TEICHOIC ACID TRANSFERASE TAGU"/>
    <property type="match status" value="1"/>
</dbReference>
<dbReference type="Pfam" id="PF03816">
    <property type="entry name" value="LytR_cpsA_psr"/>
    <property type="match status" value="1"/>
</dbReference>
<sequence>MKRFLIITTVILAILSASLGFGVAIASKLTLLKVFLSLAPTNILLPTSNILVLGIDDAFGHRSDTIMVLHANPENKEASLISVPRDTLAVLHGHSLGKINHAYAYGGIELARKSVEDLLNVDIPYYLCVNLSGIVNIIDELGGITIDVEHRMYYVDSAGDLNIDLNPGLQKLSGKQAMGYVRFRSDGGDFSRIARQQKFIQALANELIKRDNVLRSPKLFLGLLSYVDTNLSSKQVLGLSLSMRTAFELGRVYLAVLPGTDLMVDGIYYWQPDKAGLKNIVEKYICGKQVIT</sequence>
<gene>
    <name evidence="3" type="ORF">A3H38_01650</name>
</gene>
<feature type="domain" description="Cell envelope-related transcriptional attenuator" evidence="2">
    <location>
        <begin position="62"/>
        <end position="207"/>
    </location>
</feature>
<dbReference type="PANTHER" id="PTHR33392">
    <property type="entry name" value="POLYISOPRENYL-TEICHOIC ACID--PEPTIDOGLYCAN TEICHOIC ACID TRANSFERASE TAGU"/>
    <property type="match status" value="1"/>
</dbReference>